<evidence type="ECO:0000313" key="1">
    <source>
        <dbReference type="EMBL" id="CEK70179.1"/>
    </source>
</evidence>
<feature type="non-terminal residue" evidence="1">
    <location>
        <position position="1"/>
    </location>
</feature>
<protein>
    <recommendedName>
        <fullName evidence="2">Receptor ligand binding region domain-containing protein</fullName>
    </recommendedName>
</protein>
<sequence length="233" mass="26689">TNHTISVKAWRLPKNASRKDVREALVEMRKVLIEKCVVLCNKENVRLLLDEARNLAMLSTPPYGWMFYDPGDELKKLFFKYSDIVCNFTVITLLPYNDSFNSKGHSRLDFALAHDALRLVTKSYRLVQRGAEEAGINVTDETIRNEMSRAILNNMERGLTGMLEFNSLGHRRNFSLTITAVTGSDTYTRGHWLGLDTAHGTRLKLYKEKHHGNRSSSFPLRGRTAKVVMIEER</sequence>
<dbReference type="SUPFAM" id="SSF53822">
    <property type="entry name" value="Periplasmic binding protein-like I"/>
    <property type="match status" value="1"/>
</dbReference>
<accession>A0A0B6ZNE7</accession>
<feature type="non-terminal residue" evidence="1">
    <location>
        <position position="233"/>
    </location>
</feature>
<gene>
    <name evidence="1" type="primary">ORF73163</name>
</gene>
<dbReference type="Gene3D" id="3.40.50.2300">
    <property type="match status" value="1"/>
</dbReference>
<proteinExistence type="predicted"/>
<dbReference type="InterPro" id="IPR028082">
    <property type="entry name" value="Peripla_BP_I"/>
</dbReference>
<organism evidence="1">
    <name type="scientific">Arion vulgaris</name>
    <dbReference type="NCBI Taxonomy" id="1028688"/>
    <lineage>
        <taxon>Eukaryota</taxon>
        <taxon>Metazoa</taxon>
        <taxon>Spiralia</taxon>
        <taxon>Lophotrochozoa</taxon>
        <taxon>Mollusca</taxon>
        <taxon>Gastropoda</taxon>
        <taxon>Heterobranchia</taxon>
        <taxon>Euthyneura</taxon>
        <taxon>Panpulmonata</taxon>
        <taxon>Eupulmonata</taxon>
        <taxon>Stylommatophora</taxon>
        <taxon>Helicina</taxon>
        <taxon>Arionoidea</taxon>
        <taxon>Arionidae</taxon>
        <taxon>Arion</taxon>
    </lineage>
</organism>
<reference evidence="1" key="1">
    <citation type="submission" date="2014-12" db="EMBL/GenBank/DDBJ databases">
        <title>Insight into the proteome of Arion vulgaris.</title>
        <authorList>
            <person name="Aradska J."/>
            <person name="Bulat T."/>
            <person name="Smidak R."/>
            <person name="Sarate P."/>
            <person name="Gangsoo J."/>
            <person name="Sialana F."/>
            <person name="Bilban M."/>
            <person name="Lubec G."/>
        </authorList>
    </citation>
    <scope>NUCLEOTIDE SEQUENCE</scope>
    <source>
        <tissue evidence="1">Skin</tissue>
    </source>
</reference>
<dbReference type="AlphaFoldDB" id="A0A0B6ZNE7"/>
<name>A0A0B6ZNE7_9EUPU</name>
<evidence type="ECO:0008006" key="2">
    <source>
        <dbReference type="Google" id="ProtNLM"/>
    </source>
</evidence>
<dbReference type="EMBL" id="HACG01023314">
    <property type="protein sequence ID" value="CEK70179.1"/>
    <property type="molecule type" value="Transcribed_RNA"/>
</dbReference>